<proteinExistence type="predicted"/>
<dbReference type="AlphaFoldDB" id="A0ABD2QP22"/>
<accession>A0ABD2QP22</accession>
<dbReference type="Proteomes" id="UP001626550">
    <property type="component" value="Unassembled WGS sequence"/>
</dbReference>
<evidence type="ECO:0000313" key="2">
    <source>
        <dbReference type="Proteomes" id="UP001626550"/>
    </source>
</evidence>
<name>A0ABD2QP22_9PLAT</name>
<keyword evidence="2" id="KW-1185">Reference proteome</keyword>
<evidence type="ECO:0000313" key="1">
    <source>
        <dbReference type="EMBL" id="KAL3321178.1"/>
    </source>
</evidence>
<sequence length="114" mass="12629">MLTDAGRYQITVTATEDGGLEPLVSSCRVDVSVKPRERRMSFGLVKGTDAKTTKTETASFVRQQSLSSLPPKKRVIEDASVEKMESSERDPLEVLAEQLIKETIEQSTSQIKNN</sequence>
<protein>
    <recommendedName>
        <fullName evidence="3">Cadherin domain-containing protein</fullName>
    </recommendedName>
</protein>
<reference evidence="1 2" key="1">
    <citation type="submission" date="2024-11" db="EMBL/GenBank/DDBJ databases">
        <title>Adaptive evolution of stress response genes in parasites aligns with host niche diversity.</title>
        <authorList>
            <person name="Hahn C."/>
            <person name="Resl P."/>
        </authorList>
    </citation>
    <scope>NUCLEOTIDE SEQUENCE [LARGE SCALE GENOMIC DNA]</scope>
    <source>
        <strain evidence="1">EGGRZ-B1_66</strain>
        <tissue evidence="1">Body</tissue>
    </source>
</reference>
<organism evidence="1 2">
    <name type="scientific">Cichlidogyrus casuarinus</name>
    <dbReference type="NCBI Taxonomy" id="1844966"/>
    <lineage>
        <taxon>Eukaryota</taxon>
        <taxon>Metazoa</taxon>
        <taxon>Spiralia</taxon>
        <taxon>Lophotrochozoa</taxon>
        <taxon>Platyhelminthes</taxon>
        <taxon>Monogenea</taxon>
        <taxon>Monopisthocotylea</taxon>
        <taxon>Dactylogyridea</taxon>
        <taxon>Ancyrocephalidae</taxon>
        <taxon>Cichlidogyrus</taxon>
    </lineage>
</organism>
<evidence type="ECO:0008006" key="3">
    <source>
        <dbReference type="Google" id="ProtNLM"/>
    </source>
</evidence>
<dbReference type="EMBL" id="JBJKFK010000007">
    <property type="protein sequence ID" value="KAL3321178.1"/>
    <property type="molecule type" value="Genomic_DNA"/>
</dbReference>
<comment type="caution">
    <text evidence="1">The sequence shown here is derived from an EMBL/GenBank/DDBJ whole genome shotgun (WGS) entry which is preliminary data.</text>
</comment>
<gene>
    <name evidence="1" type="ORF">Ciccas_000135</name>
</gene>